<organism evidence="4 5">
    <name type="scientific">Aspergillus novoparasiticus</name>
    <dbReference type="NCBI Taxonomy" id="986946"/>
    <lineage>
        <taxon>Eukaryota</taxon>
        <taxon>Fungi</taxon>
        <taxon>Dikarya</taxon>
        <taxon>Ascomycota</taxon>
        <taxon>Pezizomycotina</taxon>
        <taxon>Eurotiomycetes</taxon>
        <taxon>Eurotiomycetidae</taxon>
        <taxon>Eurotiales</taxon>
        <taxon>Aspergillaceae</taxon>
        <taxon>Aspergillus</taxon>
        <taxon>Aspergillus subgen. Circumdati</taxon>
    </lineage>
</organism>
<gene>
    <name evidence="4" type="ORF">BDV33DRAFT_210737</name>
</gene>
<dbReference type="SMART" id="SM00248">
    <property type="entry name" value="ANK"/>
    <property type="match status" value="3"/>
</dbReference>
<dbReference type="Proteomes" id="UP000326799">
    <property type="component" value="Unassembled WGS sequence"/>
</dbReference>
<dbReference type="PROSITE" id="PS50088">
    <property type="entry name" value="ANK_REPEAT"/>
    <property type="match status" value="1"/>
</dbReference>
<dbReference type="PANTHER" id="PTHR24198:SF165">
    <property type="entry name" value="ANKYRIN REPEAT-CONTAINING PROTEIN-RELATED"/>
    <property type="match status" value="1"/>
</dbReference>
<evidence type="ECO:0000313" key="4">
    <source>
        <dbReference type="EMBL" id="KAB8212896.1"/>
    </source>
</evidence>
<keyword evidence="2 3" id="KW-0040">ANK repeat</keyword>
<protein>
    <submittedName>
        <fullName evidence="4">Ankyrin repeat-containing domain protein</fullName>
    </submittedName>
</protein>
<keyword evidence="1" id="KW-0677">Repeat</keyword>
<dbReference type="Gene3D" id="1.25.40.20">
    <property type="entry name" value="Ankyrin repeat-containing domain"/>
    <property type="match status" value="1"/>
</dbReference>
<reference evidence="4 5" key="1">
    <citation type="submission" date="2019-04" db="EMBL/GenBank/DDBJ databases">
        <title>Fungal friends and foes A comparative genomics study of 23 Aspergillus species from section Flavi.</title>
        <authorList>
            <consortium name="DOE Joint Genome Institute"/>
            <person name="Kjaerbolling I."/>
            <person name="Vesth T.C."/>
            <person name="Frisvad J.C."/>
            <person name="Nybo J.L."/>
            <person name="Theobald S."/>
            <person name="Kildgaard S."/>
            <person name="Petersen T.I."/>
            <person name="Kuo A."/>
            <person name="Sato A."/>
            <person name="Lyhne E.K."/>
            <person name="Kogle M.E."/>
            <person name="Wiebenga A."/>
            <person name="Kun R.S."/>
            <person name="Lubbers R.J."/>
            <person name="Makela M.R."/>
            <person name="Barry K."/>
            <person name="Chovatia M."/>
            <person name="Clum A."/>
            <person name="Daum C."/>
            <person name="Haridas S."/>
            <person name="He G."/>
            <person name="LaButti K."/>
            <person name="Lipzen A."/>
            <person name="Mondo S."/>
            <person name="Pangilinan J."/>
            <person name="Riley R."/>
            <person name="Salamov A."/>
            <person name="Simmons B.A."/>
            <person name="Magnuson J.K."/>
            <person name="Henrissat B."/>
            <person name="Mortensen U.H."/>
            <person name="Larsen T.O."/>
            <person name="De vries R.P."/>
            <person name="Grigoriev I.V."/>
            <person name="Machida M."/>
            <person name="Baker S.E."/>
            <person name="Andersen M.R."/>
        </authorList>
    </citation>
    <scope>NUCLEOTIDE SEQUENCE [LARGE SCALE GENOMIC DNA]</scope>
    <source>
        <strain evidence="4 5">CBS 126849</strain>
    </source>
</reference>
<evidence type="ECO:0000256" key="3">
    <source>
        <dbReference type="PROSITE-ProRule" id="PRU00023"/>
    </source>
</evidence>
<sequence>MVDLKKCNFGLFKRPTQTGEYNKVKKEFWWSKFCMVKSVVESGNVDQFVRFLKWGLDIRWYTWDSQSFLNFVVSRKQENVARFLLQNWVAAADLAQPANLGKNAQSLASRVVFLKKEWVIAQFIDRNSESSSAGDGTPDSLRLRQVFAALSVEAVFELCLEFSEGAVTRLLMSGMPCTSRHPYTGETLVHAAVRRRDCALLRWMLSRVSATQPSLAFEIDSNRQTALQCALRSTGPHRDAKVELLLEWATIARHRGIDFHGDETLVIAARYGDTRAVRKLIELGCDASYTSPDRDTALHSVIRYMSAQCGQLEAFDQGCEIIELLVRHGARWNAPGTAGQLPWETLTELCWDLNDQVCEFLEERPIHEASPTPPVHGER</sequence>
<keyword evidence="5" id="KW-1185">Reference proteome</keyword>
<dbReference type="EMBL" id="ML733802">
    <property type="protein sequence ID" value="KAB8212896.1"/>
    <property type="molecule type" value="Genomic_DNA"/>
</dbReference>
<evidence type="ECO:0000313" key="5">
    <source>
        <dbReference type="Proteomes" id="UP000326799"/>
    </source>
</evidence>
<name>A0A5N6E5P9_9EURO</name>
<dbReference type="AlphaFoldDB" id="A0A5N6E5P9"/>
<accession>A0A5N6E5P9</accession>
<dbReference type="PANTHER" id="PTHR24198">
    <property type="entry name" value="ANKYRIN REPEAT AND PROTEIN KINASE DOMAIN-CONTAINING PROTEIN"/>
    <property type="match status" value="1"/>
</dbReference>
<dbReference type="InterPro" id="IPR036770">
    <property type="entry name" value="Ankyrin_rpt-contain_sf"/>
</dbReference>
<evidence type="ECO:0000256" key="1">
    <source>
        <dbReference type="ARBA" id="ARBA00022737"/>
    </source>
</evidence>
<dbReference type="InterPro" id="IPR002110">
    <property type="entry name" value="Ankyrin_rpt"/>
</dbReference>
<feature type="repeat" description="ANK" evidence="3">
    <location>
        <begin position="260"/>
        <end position="292"/>
    </location>
</feature>
<proteinExistence type="predicted"/>
<dbReference type="SUPFAM" id="SSF48403">
    <property type="entry name" value="Ankyrin repeat"/>
    <property type="match status" value="1"/>
</dbReference>
<evidence type="ECO:0000256" key="2">
    <source>
        <dbReference type="ARBA" id="ARBA00023043"/>
    </source>
</evidence>